<evidence type="ECO:0000256" key="8">
    <source>
        <dbReference type="ARBA" id="ARBA00023012"/>
    </source>
</evidence>
<dbReference type="InterPro" id="IPR036890">
    <property type="entry name" value="HATPase_C_sf"/>
</dbReference>
<sequence>MEVDASGAVEQITAAPRPHGLLERLRAACRKPLASAQRRIEALPFDYPPGVIVAIDILLFTITLAAVIQRSSYFPTVLPLLAMLTAFLPIPLFAFFGVHPHLFLLKACGMVSTALFLLQPVTVDFAPFVLIIVVGEVAAISSLLHGFAFALLAIAELVAFDVAGKIGWPAVGARLDGLPMYVMGVLLGLAMGVMLQYQRRFLYQERENNAIRAAHVADEERRRIAREVHDVIAHSLSITLLHLTAARRALQTDDDVTEAVDALVDAERLGRQAMADIRRTVGMLETGAAASAVRPEPSAAELDDLVADFRRAGLRIDYRREGDLTLVDGAVGHALYRIGQESLANVAKHAPGADAAVVLVVSVDVATMTVTNSVAEPHPNSRKGTGMGLRGMRKRTELLGGVIHTGMADDGWTVRASFPLTAAASSCLPQFLLGFVRSSEEEKR</sequence>
<dbReference type="SUPFAM" id="SSF55874">
    <property type="entry name" value="ATPase domain of HSP90 chaperone/DNA topoisomerase II/histidine kinase"/>
    <property type="match status" value="1"/>
</dbReference>
<evidence type="ECO:0000256" key="1">
    <source>
        <dbReference type="ARBA" id="ARBA00000085"/>
    </source>
</evidence>
<feature type="transmembrane region" description="Helical" evidence="9">
    <location>
        <begin position="47"/>
        <end position="68"/>
    </location>
</feature>
<evidence type="ECO:0000259" key="10">
    <source>
        <dbReference type="Pfam" id="PF07730"/>
    </source>
</evidence>
<protein>
    <recommendedName>
        <fullName evidence="2">histidine kinase</fullName>
        <ecNumber evidence="2">2.7.13.3</ecNumber>
    </recommendedName>
</protein>
<feature type="transmembrane region" description="Helical" evidence="9">
    <location>
        <begin position="125"/>
        <end position="158"/>
    </location>
</feature>
<feature type="domain" description="Signal transduction histidine kinase subgroup 3 dimerisation and phosphoacceptor" evidence="10">
    <location>
        <begin position="220"/>
        <end position="286"/>
    </location>
</feature>
<evidence type="ECO:0000256" key="6">
    <source>
        <dbReference type="ARBA" id="ARBA00022777"/>
    </source>
</evidence>
<comment type="catalytic activity">
    <reaction evidence="1">
        <text>ATP + protein L-histidine = ADP + protein N-phospho-L-histidine.</text>
        <dbReference type="EC" id="2.7.13.3"/>
    </reaction>
</comment>
<evidence type="ECO:0000313" key="12">
    <source>
        <dbReference type="Proteomes" id="UP000612956"/>
    </source>
</evidence>
<evidence type="ECO:0000256" key="3">
    <source>
        <dbReference type="ARBA" id="ARBA00022553"/>
    </source>
</evidence>
<keyword evidence="9" id="KW-0812">Transmembrane</keyword>
<proteinExistence type="predicted"/>
<dbReference type="PANTHER" id="PTHR24421">
    <property type="entry name" value="NITRATE/NITRITE SENSOR PROTEIN NARX-RELATED"/>
    <property type="match status" value="1"/>
</dbReference>
<keyword evidence="3" id="KW-0597">Phosphoprotein</keyword>
<dbReference type="EMBL" id="BMMW01000001">
    <property type="protein sequence ID" value="GGK43813.1"/>
    <property type="molecule type" value="Genomic_DNA"/>
</dbReference>
<dbReference type="GO" id="GO:0016020">
    <property type="term" value="C:membrane"/>
    <property type="evidence" value="ECO:0007669"/>
    <property type="project" value="InterPro"/>
</dbReference>
<dbReference type="GO" id="GO:0000155">
    <property type="term" value="F:phosphorelay sensor kinase activity"/>
    <property type="evidence" value="ECO:0007669"/>
    <property type="project" value="InterPro"/>
</dbReference>
<dbReference type="Gene3D" id="1.20.5.1930">
    <property type="match status" value="1"/>
</dbReference>
<dbReference type="Gene3D" id="3.30.565.10">
    <property type="entry name" value="Histidine kinase-like ATPase, C-terminal domain"/>
    <property type="match status" value="1"/>
</dbReference>
<reference evidence="11" key="2">
    <citation type="submission" date="2020-09" db="EMBL/GenBank/DDBJ databases">
        <authorList>
            <person name="Sun Q."/>
            <person name="Zhou Y."/>
        </authorList>
    </citation>
    <scope>NUCLEOTIDE SEQUENCE</scope>
    <source>
        <strain evidence="11">CGMCC 4.7278</strain>
    </source>
</reference>
<dbReference type="InterPro" id="IPR011712">
    <property type="entry name" value="Sig_transdc_His_kin_sub3_dim/P"/>
</dbReference>
<evidence type="ECO:0000256" key="7">
    <source>
        <dbReference type="ARBA" id="ARBA00022840"/>
    </source>
</evidence>
<evidence type="ECO:0000256" key="2">
    <source>
        <dbReference type="ARBA" id="ARBA00012438"/>
    </source>
</evidence>
<dbReference type="GO" id="GO:0005524">
    <property type="term" value="F:ATP binding"/>
    <property type="evidence" value="ECO:0007669"/>
    <property type="project" value="UniProtKB-KW"/>
</dbReference>
<name>A0A917V6G8_9NOCA</name>
<keyword evidence="4" id="KW-0808">Transferase</keyword>
<evidence type="ECO:0000313" key="11">
    <source>
        <dbReference type="EMBL" id="GGK43813.1"/>
    </source>
</evidence>
<feature type="transmembrane region" description="Helical" evidence="9">
    <location>
        <begin position="77"/>
        <end position="96"/>
    </location>
</feature>
<dbReference type="InterPro" id="IPR050482">
    <property type="entry name" value="Sensor_HK_TwoCompSys"/>
</dbReference>
<keyword evidence="9" id="KW-1133">Transmembrane helix</keyword>
<feature type="transmembrane region" description="Helical" evidence="9">
    <location>
        <begin position="178"/>
        <end position="197"/>
    </location>
</feature>
<keyword evidence="9" id="KW-0472">Membrane</keyword>
<comment type="caution">
    <text evidence="11">The sequence shown here is derived from an EMBL/GenBank/DDBJ whole genome shotgun (WGS) entry which is preliminary data.</text>
</comment>
<dbReference type="EC" id="2.7.13.3" evidence="2"/>
<dbReference type="GO" id="GO:0046983">
    <property type="term" value="F:protein dimerization activity"/>
    <property type="evidence" value="ECO:0007669"/>
    <property type="project" value="InterPro"/>
</dbReference>
<keyword evidence="5" id="KW-0547">Nucleotide-binding</keyword>
<evidence type="ECO:0000256" key="5">
    <source>
        <dbReference type="ARBA" id="ARBA00022741"/>
    </source>
</evidence>
<dbReference type="RefSeq" id="WP_188827951.1">
    <property type="nucleotide sequence ID" value="NZ_BMMW01000001.1"/>
</dbReference>
<dbReference type="Proteomes" id="UP000612956">
    <property type="component" value="Unassembled WGS sequence"/>
</dbReference>
<dbReference type="CDD" id="cd16917">
    <property type="entry name" value="HATPase_UhpB-NarQ-NarX-like"/>
    <property type="match status" value="1"/>
</dbReference>
<keyword evidence="7" id="KW-0067">ATP-binding</keyword>
<keyword evidence="6" id="KW-0418">Kinase</keyword>
<dbReference type="Pfam" id="PF07730">
    <property type="entry name" value="HisKA_3"/>
    <property type="match status" value="1"/>
</dbReference>
<evidence type="ECO:0000256" key="4">
    <source>
        <dbReference type="ARBA" id="ARBA00022679"/>
    </source>
</evidence>
<dbReference type="PANTHER" id="PTHR24421:SF10">
    <property type="entry name" value="NITRATE_NITRITE SENSOR PROTEIN NARQ"/>
    <property type="match status" value="1"/>
</dbReference>
<keyword evidence="12" id="KW-1185">Reference proteome</keyword>
<gene>
    <name evidence="11" type="ORF">GCM10011591_14270</name>
</gene>
<organism evidence="11 12">
    <name type="scientific">Nocardia camponoti</name>
    <dbReference type="NCBI Taxonomy" id="1616106"/>
    <lineage>
        <taxon>Bacteria</taxon>
        <taxon>Bacillati</taxon>
        <taxon>Actinomycetota</taxon>
        <taxon>Actinomycetes</taxon>
        <taxon>Mycobacteriales</taxon>
        <taxon>Nocardiaceae</taxon>
        <taxon>Nocardia</taxon>
    </lineage>
</organism>
<keyword evidence="8" id="KW-0902">Two-component regulatory system</keyword>
<reference evidence="11" key="1">
    <citation type="journal article" date="2014" name="Int. J. Syst. Evol. Microbiol.">
        <title>Complete genome sequence of Corynebacterium casei LMG S-19264T (=DSM 44701T), isolated from a smear-ripened cheese.</title>
        <authorList>
            <consortium name="US DOE Joint Genome Institute (JGI-PGF)"/>
            <person name="Walter F."/>
            <person name="Albersmeier A."/>
            <person name="Kalinowski J."/>
            <person name="Ruckert C."/>
        </authorList>
    </citation>
    <scope>NUCLEOTIDE SEQUENCE</scope>
    <source>
        <strain evidence="11">CGMCC 4.7278</strain>
    </source>
</reference>
<dbReference type="AlphaFoldDB" id="A0A917V6G8"/>
<accession>A0A917V6G8</accession>
<evidence type="ECO:0000256" key="9">
    <source>
        <dbReference type="SAM" id="Phobius"/>
    </source>
</evidence>